<dbReference type="InterPro" id="IPR036259">
    <property type="entry name" value="MFS_trans_sf"/>
</dbReference>
<dbReference type="Proteomes" id="UP001152795">
    <property type="component" value="Unassembled WGS sequence"/>
</dbReference>
<dbReference type="AlphaFoldDB" id="A0A6S7GDI4"/>
<sequence>MVDKFTITSIALKWYFFTSASLMVYDEFFNLFLKQLGLTSQQIGATTLLGVQHFFIPLLLLIGDKFRARKLLIWIVTIVAVINCILPLLPLVVDLPTCFQRIHSSIMASAKFLYPNRPSRNATSLDNGISFQATSVYNSTTKNHQTVPWISNIFFLMVVSRALTAFLEGTVHALANLATITHLDKHRSSFGSYYMWSQIGSGASILTAAVLSWIIRLAICGKEGYGFFSAFLVASFLVVLSMFALPWFEFKYENDRIIDWDEVKRVVTNSHYIYMYFMFFYAGVCVAFQIYWEFWYLDELLASPLIMGGAALIRRPLLAVSIFTSCRVIRKIGDLYTICIAFLLFALSYFALSFTRVFWYVLAIDTFQAAAYGLSYTAFTVHLSKAGSKASAGVLLGFQEMFFVVGNDAGATIWGVLFYHIGTRGALLFFAAVTAILLVSLLIYVRFSKKASEYEKISQHDDDDYDDDSC</sequence>
<evidence type="ECO:0000256" key="4">
    <source>
        <dbReference type="ARBA" id="ARBA00022989"/>
    </source>
</evidence>
<comment type="subcellular location">
    <subcellularLocation>
        <location evidence="1">Membrane</location>
        <topology evidence="1">Multi-pass membrane protein</topology>
    </subcellularLocation>
</comment>
<comment type="similarity">
    <text evidence="2">Belongs to the major facilitator superfamily. MFSD6 family.</text>
</comment>
<evidence type="ECO:0000256" key="3">
    <source>
        <dbReference type="ARBA" id="ARBA00022692"/>
    </source>
</evidence>
<keyword evidence="4" id="KW-1133">Transmembrane helix</keyword>
<keyword evidence="3" id="KW-0812">Transmembrane</keyword>
<evidence type="ECO:0000313" key="6">
    <source>
        <dbReference type="EMBL" id="CAB3987372.1"/>
    </source>
</evidence>
<keyword evidence="5" id="KW-0472">Membrane</keyword>
<dbReference type="PANTHER" id="PTHR16172:SF2">
    <property type="entry name" value="MAJOR FACILITATOR SUPERFAMILY DOMAIN-CONTAINING PROTEIN 6"/>
    <property type="match status" value="1"/>
</dbReference>
<dbReference type="InterPro" id="IPR024989">
    <property type="entry name" value="MFS_assoc_dom"/>
</dbReference>
<keyword evidence="7" id="KW-1185">Reference proteome</keyword>
<protein>
    <submittedName>
        <fullName evidence="6">Uncharacterized protein</fullName>
    </submittedName>
</protein>
<evidence type="ECO:0000256" key="2">
    <source>
        <dbReference type="ARBA" id="ARBA00005241"/>
    </source>
</evidence>
<comment type="caution">
    <text evidence="6">The sequence shown here is derived from an EMBL/GenBank/DDBJ whole genome shotgun (WGS) entry which is preliminary data.</text>
</comment>
<evidence type="ECO:0000313" key="7">
    <source>
        <dbReference type="Proteomes" id="UP001152795"/>
    </source>
</evidence>
<evidence type="ECO:0000256" key="1">
    <source>
        <dbReference type="ARBA" id="ARBA00004141"/>
    </source>
</evidence>
<gene>
    <name evidence="6" type="ORF">PACLA_8A010179</name>
</gene>
<dbReference type="InterPro" id="IPR051717">
    <property type="entry name" value="MFS_MFSD6"/>
</dbReference>
<name>A0A6S7GDI4_PARCT</name>
<evidence type="ECO:0000256" key="5">
    <source>
        <dbReference type="ARBA" id="ARBA00023136"/>
    </source>
</evidence>
<dbReference type="Pfam" id="PF12832">
    <property type="entry name" value="MFS_1_like"/>
    <property type="match status" value="1"/>
</dbReference>
<organism evidence="6 7">
    <name type="scientific">Paramuricea clavata</name>
    <name type="common">Red gorgonian</name>
    <name type="synonym">Violescent sea-whip</name>
    <dbReference type="NCBI Taxonomy" id="317549"/>
    <lineage>
        <taxon>Eukaryota</taxon>
        <taxon>Metazoa</taxon>
        <taxon>Cnidaria</taxon>
        <taxon>Anthozoa</taxon>
        <taxon>Octocorallia</taxon>
        <taxon>Malacalcyonacea</taxon>
        <taxon>Plexauridae</taxon>
        <taxon>Paramuricea</taxon>
    </lineage>
</organism>
<dbReference type="EMBL" id="CACRXK020001164">
    <property type="protein sequence ID" value="CAB3987372.1"/>
    <property type="molecule type" value="Genomic_DNA"/>
</dbReference>
<accession>A0A6S7GDI4</accession>
<proteinExistence type="inferred from homology"/>
<dbReference type="PANTHER" id="PTHR16172">
    <property type="entry name" value="MAJOR FACILITATOR SUPERFAMILY DOMAIN-CONTAINING PROTEIN 6-LIKE"/>
    <property type="match status" value="1"/>
</dbReference>
<dbReference type="Gene3D" id="1.20.1250.20">
    <property type="entry name" value="MFS general substrate transporter like domains"/>
    <property type="match status" value="2"/>
</dbReference>
<reference evidence="6" key="1">
    <citation type="submission" date="2020-04" db="EMBL/GenBank/DDBJ databases">
        <authorList>
            <person name="Alioto T."/>
            <person name="Alioto T."/>
            <person name="Gomez Garrido J."/>
        </authorList>
    </citation>
    <scope>NUCLEOTIDE SEQUENCE</scope>
    <source>
        <strain evidence="6">A484AB</strain>
    </source>
</reference>
<dbReference type="GO" id="GO:0016020">
    <property type="term" value="C:membrane"/>
    <property type="evidence" value="ECO:0007669"/>
    <property type="project" value="UniProtKB-SubCell"/>
</dbReference>
<dbReference type="SUPFAM" id="SSF103473">
    <property type="entry name" value="MFS general substrate transporter"/>
    <property type="match status" value="1"/>
</dbReference>